<dbReference type="EMBL" id="OC323305">
    <property type="protein sequence ID" value="CAD7412952.1"/>
    <property type="molecule type" value="Genomic_DNA"/>
</dbReference>
<name>A0A7R9DG90_TIMCR</name>
<dbReference type="AlphaFoldDB" id="A0A7R9DG90"/>
<gene>
    <name evidence="1" type="ORF">TCEB3V08_LOCUS11585</name>
</gene>
<accession>A0A7R9DG90</accession>
<evidence type="ECO:0000313" key="1">
    <source>
        <dbReference type="EMBL" id="CAD7412952.1"/>
    </source>
</evidence>
<sequence>MSCFCRSTGSFIVITLLGKLRQQFSRLVYGTATNISHLAPSERNWPLIAHT</sequence>
<proteinExistence type="predicted"/>
<organism evidence="1">
    <name type="scientific">Timema cristinae</name>
    <name type="common">Walking stick</name>
    <dbReference type="NCBI Taxonomy" id="61476"/>
    <lineage>
        <taxon>Eukaryota</taxon>
        <taxon>Metazoa</taxon>
        <taxon>Ecdysozoa</taxon>
        <taxon>Arthropoda</taxon>
        <taxon>Hexapoda</taxon>
        <taxon>Insecta</taxon>
        <taxon>Pterygota</taxon>
        <taxon>Neoptera</taxon>
        <taxon>Polyneoptera</taxon>
        <taxon>Phasmatodea</taxon>
        <taxon>Timematodea</taxon>
        <taxon>Timematoidea</taxon>
        <taxon>Timematidae</taxon>
        <taxon>Timema</taxon>
    </lineage>
</organism>
<protein>
    <submittedName>
        <fullName evidence="1">Uncharacterized protein</fullName>
    </submittedName>
</protein>
<reference evidence="1" key="1">
    <citation type="submission" date="2020-11" db="EMBL/GenBank/DDBJ databases">
        <authorList>
            <person name="Tran Van P."/>
        </authorList>
    </citation>
    <scope>NUCLEOTIDE SEQUENCE</scope>
</reference>